<accession>A0A8E2J8M4</accession>
<dbReference type="Proteomes" id="UP000250266">
    <property type="component" value="Unassembled WGS sequence"/>
</dbReference>
<protein>
    <recommendedName>
        <fullName evidence="3">Helix-turn-helix domain-containing protein</fullName>
    </recommendedName>
</protein>
<evidence type="ECO:0008006" key="3">
    <source>
        <dbReference type="Google" id="ProtNLM"/>
    </source>
</evidence>
<evidence type="ECO:0000313" key="1">
    <source>
        <dbReference type="EMBL" id="OCK73370.1"/>
    </source>
</evidence>
<reference evidence="1 2" key="1">
    <citation type="journal article" date="2016" name="Nat. Commun.">
        <title>Ectomycorrhizal ecology is imprinted in the genome of the dominant symbiotic fungus Cenococcum geophilum.</title>
        <authorList>
            <consortium name="DOE Joint Genome Institute"/>
            <person name="Peter M."/>
            <person name="Kohler A."/>
            <person name="Ohm R.A."/>
            <person name="Kuo A."/>
            <person name="Krutzmann J."/>
            <person name="Morin E."/>
            <person name="Arend M."/>
            <person name="Barry K.W."/>
            <person name="Binder M."/>
            <person name="Choi C."/>
            <person name="Clum A."/>
            <person name="Copeland A."/>
            <person name="Grisel N."/>
            <person name="Haridas S."/>
            <person name="Kipfer T."/>
            <person name="LaButti K."/>
            <person name="Lindquist E."/>
            <person name="Lipzen A."/>
            <person name="Maire R."/>
            <person name="Meier B."/>
            <person name="Mihaltcheva S."/>
            <person name="Molinier V."/>
            <person name="Murat C."/>
            <person name="Poggeler S."/>
            <person name="Quandt C.A."/>
            <person name="Sperisen C."/>
            <person name="Tritt A."/>
            <person name="Tisserant E."/>
            <person name="Crous P.W."/>
            <person name="Henrissat B."/>
            <person name="Nehls U."/>
            <person name="Egli S."/>
            <person name="Spatafora J.W."/>
            <person name="Grigoriev I.V."/>
            <person name="Martin F.M."/>
        </authorList>
    </citation>
    <scope>NUCLEOTIDE SEQUENCE [LARGE SCALE GENOMIC DNA]</scope>
    <source>
        <strain evidence="1 2">CBS 459.81</strain>
    </source>
</reference>
<keyword evidence="2" id="KW-1185">Reference proteome</keyword>
<dbReference type="Pfam" id="PF13384">
    <property type="entry name" value="HTH_23"/>
    <property type="match status" value="1"/>
</dbReference>
<dbReference type="InterPro" id="IPR009057">
    <property type="entry name" value="Homeodomain-like_sf"/>
</dbReference>
<dbReference type="SUPFAM" id="SSF46689">
    <property type="entry name" value="Homeodomain-like"/>
    <property type="match status" value="1"/>
</dbReference>
<name>A0A8E2J8M4_9PEZI</name>
<dbReference type="OrthoDB" id="3932747at2759"/>
<organism evidence="1 2">
    <name type="scientific">Lepidopterella palustris CBS 459.81</name>
    <dbReference type="NCBI Taxonomy" id="1314670"/>
    <lineage>
        <taxon>Eukaryota</taxon>
        <taxon>Fungi</taxon>
        <taxon>Dikarya</taxon>
        <taxon>Ascomycota</taxon>
        <taxon>Pezizomycotina</taxon>
        <taxon>Dothideomycetes</taxon>
        <taxon>Pleosporomycetidae</taxon>
        <taxon>Mytilinidiales</taxon>
        <taxon>Argynnaceae</taxon>
        <taxon>Lepidopterella</taxon>
    </lineage>
</organism>
<dbReference type="EMBL" id="KV745803">
    <property type="protein sequence ID" value="OCK73370.1"/>
    <property type="molecule type" value="Genomic_DNA"/>
</dbReference>
<dbReference type="AlphaFoldDB" id="A0A8E2J8M4"/>
<dbReference type="InterPro" id="IPR036388">
    <property type="entry name" value="WH-like_DNA-bd_sf"/>
</dbReference>
<gene>
    <name evidence="1" type="ORF">K432DRAFT_312957</name>
</gene>
<evidence type="ECO:0000313" key="2">
    <source>
        <dbReference type="Proteomes" id="UP000250266"/>
    </source>
</evidence>
<sequence>MQRSCGTEISGNRGRIDELTESQRAGILSAVEAGESMGSIASRFGCTRRCIYKTIERWNTHHPIGSLPQSGQPKKLTRRLLLRIARQHPRIEYMHI</sequence>
<proteinExistence type="predicted"/>
<dbReference type="Gene3D" id="1.10.10.10">
    <property type="entry name" value="Winged helix-like DNA-binding domain superfamily/Winged helix DNA-binding domain"/>
    <property type="match status" value="1"/>
</dbReference>